<evidence type="ECO:0000256" key="7">
    <source>
        <dbReference type="ARBA" id="ARBA00022857"/>
    </source>
</evidence>
<dbReference type="GO" id="GO:0005737">
    <property type="term" value="C:cytoplasm"/>
    <property type="evidence" value="ECO:0000318"/>
    <property type="project" value="GO_Central"/>
</dbReference>
<dbReference type="SUPFAM" id="SSF48179">
    <property type="entry name" value="6-phosphogluconate dehydrogenase C-terminal domain-like"/>
    <property type="match status" value="1"/>
</dbReference>
<comment type="pathway">
    <text evidence="2 11">Cofactor biosynthesis; (R)-pantothenate biosynthesis; (R)-pantoate from 3-methyl-2-oxobutanoate: step 2/2.</text>
</comment>
<dbReference type="EC" id="1.1.1.169" evidence="4 11"/>
<organism evidence="14 15">
    <name type="scientific">Chloroflexus aurantiacus (strain ATCC 29366 / DSM 635 / J-10-fl)</name>
    <dbReference type="NCBI Taxonomy" id="324602"/>
    <lineage>
        <taxon>Bacteria</taxon>
        <taxon>Bacillati</taxon>
        <taxon>Chloroflexota</taxon>
        <taxon>Chloroflexia</taxon>
        <taxon>Chloroflexales</taxon>
        <taxon>Chloroflexineae</taxon>
        <taxon>Chloroflexaceae</taxon>
        <taxon>Chloroflexus</taxon>
    </lineage>
</organism>
<evidence type="ECO:0000259" key="13">
    <source>
        <dbReference type="Pfam" id="PF08546"/>
    </source>
</evidence>
<dbReference type="Gene3D" id="1.10.1040.10">
    <property type="entry name" value="N-(1-d-carboxylethyl)-l-norvaline Dehydrogenase, domain 2"/>
    <property type="match status" value="1"/>
</dbReference>
<keyword evidence="6 11" id="KW-0566">Pantothenate biosynthesis</keyword>
<dbReference type="InterPro" id="IPR013328">
    <property type="entry name" value="6PGD_dom2"/>
</dbReference>
<dbReference type="Proteomes" id="UP000002008">
    <property type="component" value="Chromosome"/>
</dbReference>
<dbReference type="eggNOG" id="COG1893">
    <property type="taxonomic scope" value="Bacteria"/>
</dbReference>
<name>A9WEF5_CHLAA</name>
<feature type="domain" description="Ketopantoate reductase C-terminal" evidence="13">
    <location>
        <begin position="179"/>
        <end position="320"/>
    </location>
</feature>
<accession>A9WEF5</accession>
<dbReference type="STRING" id="324602.Caur_2002"/>
<evidence type="ECO:0000256" key="1">
    <source>
        <dbReference type="ARBA" id="ARBA00002919"/>
    </source>
</evidence>
<dbReference type="Pfam" id="PF08546">
    <property type="entry name" value="ApbA_C"/>
    <property type="match status" value="1"/>
</dbReference>
<dbReference type="RefSeq" id="WP_012257871.1">
    <property type="nucleotide sequence ID" value="NC_010175.1"/>
</dbReference>
<evidence type="ECO:0000256" key="10">
    <source>
        <dbReference type="ARBA" id="ARBA00048793"/>
    </source>
</evidence>
<evidence type="ECO:0000256" key="9">
    <source>
        <dbReference type="ARBA" id="ARBA00032024"/>
    </source>
</evidence>
<evidence type="ECO:0000256" key="2">
    <source>
        <dbReference type="ARBA" id="ARBA00004994"/>
    </source>
</evidence>
<evidence type="ECO:0000313" key="14">
    <source>
        <dbReference type="EMBL" id="ABY35217.1"/>
    </source>
</evidence>
<evidence type="ECO:0000256" key="5">
    <source>
        <dbReference type="ARBA" id="ARBA00019465"/>
    </source>
</evidence>
<evidence type="ECO:0000256" key="3">
    <source>
        <dbReference type="ARBA" id="ARBA00007870"/>
    </source>
</evidence>
<evidence type="ECO:0000256" key="8">
    <source>
        <dbReference type="ARBA" id="ARBA00023002"/>
    </source>
</evidence>
<dbReference type="SUPFAM" id="SSF51735">
    <property type="entry name" value="NAD(P)-binding Rossmann-fold domains"/>
    <property type="match status" value="1"/>
</dbReference>
<dbReference type="HOGENOM" id="CLU_031468_0_0_0"/>
<dbReference type="InterPro" id="IPR013752">
    <property type="entry name" value="KPA_reductase"/>
</dbReference>
<dbReference type="GO" id="GO:0008677">
    <property type="term" value="F:2-dehydropantoate 2-reductase activity"/>
    <property type="evidence" value="ECO:0000318"/>
    <property type="project" value="GO_Central"/>
</dbReference>
<dbReference type="InterPro" id="IPR036291">
    <property type="entry name" value="NAD(P)-bd_dom_sf"/>
</dbReference>
<dbReference type="PATRIC" id="fig|324602.8.peg.2274"/>
<evidence type="ECO:0000256" key="4">
    <source>
        <dbReference type="ARBA" id="ARBA00013014"/>
    </source>
</evidence>
<evidence type="ECO:0000256" key="11">
    <source>
        <dbReference type="RuleBase" id="RU362068"/>
    </source>
</evidence>
<dbReference type="AlphaFoldDB" id="A9WEF5"/>
<dbReference type="Pfam" id="PF02558">
    <property type="entry name" value="ApbA"/>
    <property type="match status" value="1"/>
</dbReference>
<dbReference type="EnsemblBacteria" id="ABY35217">
    <property type="protein sequence ID" value="ABY35217"/>
    <property type="gene ID" value="Caur_2002"/>
</dbReference>
<dbReference type="GO" id="GO:0050661">
    <property type="term" value="F:NADP binding"/>
    <property type="evidence" value="ECO:0000318"/>
    <property type="project" value="GO_Central"/>
</dbReference>
<dbReference type="InterPro" id="IPR003710">
    <property type="entry name" value="ApbA"/>
</dbReference>
<evidence type="ECO:0000256" key="6">
    <source>
        <dbReference type="ARBA" id="ARBA00022655"/>
    </source>
</evidence>
<evidence type="ECO:0000259" key="12">
    <source>
        <dbReference type="Pfam" id="PF02558"/>
    </source>
</evidence>
<sequence length="346" mass="35885">MTIVIVGGGAIGLLLLSRLAQASNGQPVALLTRPNGAAALQATPLQVSGIGACSLTGLTVAGAVADLPAAFQQPALAILCVKGYDTNGAIATLRDLNPGSILTLQNGLGNEEALAQAFGADRIIAGAITTSVDATGPTTITVTKAGGIGLAPVGGTSNLTLAETALSNAGFTVQRYHDYRAMKWSKALLNMLGNATAAILDWSVAQVYADRRLVALERTAVREALAVMQRMGIRPVNLPRYPAALLAFGIRWLPPIILDPILRQRVAGGRGGKDPSLLRDLRAGRSRSEGEFLYGAVAAAATAHGLQTPVNAGLWQVLGGIVRGDLRWDDYRGQPERLLAACGMAK</sequence>
<comment type="function">
    <text evidence="1 11">Catalyzes the NADPH-dependent reduction of ketopantoate into pantoic acid.</text>
</comment>
<comment type="catalytic activity">
    <reaction evidence="10 11">
        <text>(R)-pantoate + NADP(+) = 2-dehydropantoate + NADPH + H(+)</text>
        <dbReference type="Rhea" id="RHEA:16233"/>
        <dbReference type="ChEBI" id="CHEBI:11561"/>
        <dbReference type="ChEBI" id="CHEBI:15378"/>
        <dbReference type="ChEBI" id="CHEBI:15980"/>
        <dbReference type="ChEBI" id="CHEBI:57783"/>
        <dbReference type="ChEBI" id="CHEBI:58349"/>
        <dbReference type="EC" id="1.1.1.169"/>
    </reaction>
</comment>
<keyword evidence="8 11" id="KW-0560">Oxidoreductase</keyword>
<keyword evidence="7 11" id="KW-0521">NADP</keyword>
<gene>
    <name evidence="14" type="ordered locus">Caur_2002</name>
</gene>
<dbReference type="PANTHER" id="PTHR43765:SF2">
    <property type="entry name" value="2-DEHYDROPANTOATE 2-REDUCTASE"/>
    <property type="match status" value="1"/>
</dbReference>
<proteinExistence type="inferred from homology"/>
<evidence type="ECO:0000313" key="15">
    <source>
        <dbReference type="Proteomes" id="UP000002008"/>
    </source>
</evidence>
<dbReference type="EMBL" id="CP000909">
    <property type="protein sequence ID" value="ABY35217.1"/>
    <property type="molecule type" value="Genomic_DNA"/>
</dbReference>
<protein>
    <recommendedName>
        <fullName evidence="5 11">2-dehydropantoate 2-reductase</fullName>
        <ecNumber evidence="4 11">1.1.1.169</ecNumber>
    </recommendedName>
    <alternativeName>
        <fullName evidence="9 11">Ketopantoate reductase</fullName>
    </alternativeName>
</protein>
<dbReference type="PANTHER" id="PTHR43765">
    <property type="entry name" value="2-DEHYDROPANTOATE 2-REDUCTASE-RELATED"/>
    <property type="match status" value="1"/>
</dbReference>
<dbReference type="KEGG" id="cau:Caur_2002"/>
<reference evidence="15" key="1">
    <citation type="journal article" date="2011" name="BMC Genomics">
        <title>Complete genome sequence of the filamentous anoxygenic phototrophic bacterium Chloroflexus aurantiacus.</title>
        <authorList>
            <person name="Tang K.H."/>
            <person name="Barry K."/>
            <person name="Chertkov O."/>
            <person name="Dalin E."/>
            <person name="Han C.S."/>
            <person name="Hauser L.J."/>
            <person name="Honchak B.M."/>
            <person name="Karbach L.E."/>
            <person name="Land M.L."/>
            <person name="Lapidus A."/>
            <person name="Larimer F.W."/>
            <person name="Mikhailova N."/>
            <person name="Pitluck S."/>
            <person name="Pierson B.K."/>
            <person name="Blankenship R.E."/>
        </authorList>
    </citation>
    <scope>NUCLEOTIDE SEQUENCE [LARGE SCALE GENOMIC DNA]</scope>
    <source>
        <strain evidence="15">ATCC 29366 / DSM 635 / J-10-fl</strain>
    </source>
</reference>
<dbReference type="NCBIfam" id="TIGR00745">
    <property type="entry name" value="apbA_panE"/>
    <property type="match status" value="1"/>
</dbReference>
<feature type="domain" description="Ketopantoate reductase N-terminal" evidence="12">
    <location>
        <begin position="3"/>
        <end position="151"/>
    </location>
</feature>
<dbReference type="UniPathway" id="UPA00028">
    <property type="reaction ID" value="UER00004"/>
</dbReference>
<comment type="similarity">
    <text evidence="3 11">Belongs to the ketopantoate reductase family.</text>
</comment>
<dbReference type="Gene3D" id="3.40.50.720">
    <property type="entry name" value="NAD(P)-binding Rossmann-like Domain"/>
    <property type="match status" value="1"/>
</dbReference>
<dbReference type="InterPro" id="IPR008927">
    <property type="entry name" value="6-PGluconate_DH-like_C_sf"/>
</dbReference>
<dbReference type="InterPro" id="IPR050838">
    <property type="entry name" value="Ketopantoate_reductase"/>
</dbReference>
<dbReference type="InParanoid" id="A9WEF5"/>
<keyword evidence="15" id="KW-1185">Reference proteome</keyword>
<dbReference type="GO" id="GO:0015940">
    <property type="term" value="P:pantothenate biosynthetic process"/>
    <property type="evidence" value="ECO:0007669"/>
    <property type="project" value="UniProtKB-UniPathway"/>
</dbReference>
<dbReference type="InterPro" id="IPR013332">
    <property type="entry name" value="KPR_N"/>
</dbReference>